<accession>A0A3P3RAF7</accession>
<proteinExistence type="predicted"/>
<reference evidence="1 2" key="1">
    <citation type="submission" date="2018-11" db="EMBL/GenBank/DDBJ databases">
        <title>Taxonoimc description of Halomarina strain SPP-AMP-1.</title>
        <authorList>
            <person name="Pal Y."/>
            <person name="Srinivasana K."/>
            <person name="Verma A."/>
            <person name="Kumar P."/>
        </authorList>
    </citation>
    <scope>NUCLEOTIDE SEQUENCE [LARGE SCALE GENOMIC DNA]</scope>
    <source>
        <strain evidence="1 2">SPP-AMP-1</strain>
    </source>
</reference>
<dbReference type="Proteomes" id="UP000282322">
    <property type="component" value="Unassembled WGS sequence"/>
</dbReference>
<gene>
    <name evidence="1" type="ORF">EIK79_09300</name>
</gene>
<name>A0A3P3RAF7_9EURY</name>
<organism evidence="1 2">
    <name type="scientific">Halocatena pleomorpha</name>
    <dbReference type="NCBI Taxonomy" id="1785090"/>
    <lineage>
        <taxon>Archaea</taxon>
        <taxon>Methanobacteriati</taxon>
        <taxon>Methanobacteriota</taxon>
        <taxon>Stenosarchaea group</taxon>
        <taxon>Halobacteria</taxon>
        <taxon>Halobacteriales</taxon>
        <taxon>Natronomonadaceae</taxon>
        <taxon>Halocatena</taxon>
    </lineage>
</organism>
<protein>
    <submittedName>
        <fullName evidence="1">Uncharacterized protein</fullName>
    </submittedName>
</protein>
<evidence type="ECO:0000313" key="2">
    <source>
        <dbReference type="Proteomes" id="UP000282322"/>
    </source>
</evidence>
<dbReference type="Pfam" id="PF25252">
    <property type="entry name" value="DUF7854"/>
    <property type="match status" value="1"/>
</dbReference>
<dbReference type="OrthoDB" id="226203at2157"/>
<evidence type="ECO:0000313" key="1">
    <source>
        <dbReference type="EMBL" id="RRJ30472.1"/>
    </source>
</evidence>
<keyword evidence="2" id="KW-1185">Reference proteome</keyword>
<dbReference type="InterPro" id="IPR057176">
    <property type="entry name" value="DUF7854"/>
</dbReference>
<dbReference type="RefSeq" id="WP_124954844.1">
    <property type="nucleotide sequence ID" value="NZ_RRCH01000021.1"/>
</dbReference>
<comment type="caution">
    <text evidence="1">The sequence shown here is derived from an EMBL/GenBank/DDBJ whole genome shotgun (WGS) entry which is preliminary data.</text>
</comment>
<dbReference type="AlphaFoldDB" id="A0A3P3RAF7"/>
<dbReference type="EMBL" id="RRCH01000021">
    <property type="protein sequence ID" value="RRJ30472.1"/>
    <property type="molecule type" value="Genomic_DNA"/>
</dbReference>
<sequence>MDRISALRNVEDALTEFEDGEIDLGSMEIRVRSILRTYATSFEEREAYKASGPPPVDGLVVVADSPRDARERIQNLVDDVDRFDIETVDQHK</sequence>